<comment type="similarity">
    <text evidence="1">Belongs to the complex I 24 kDa subunit family.</text>
</comment>
<dbReference type="EMBL" id="JARPWH010000256">
    <property type="protein sequence ID" value="MDT2405278.1"/>
    <property type="molecule type" value="Genomic_DNA"/>
</dbReference>
<evidence type="ECO:0000256" key="4">
    <source>
        <dbReference type="ARBA" id="ARBA00023004"/>
    </source>
</evidence>
<dbReference type="InterPro" id="IPR042128">
    <property type="entry name" value="NuoE_dom"/>
</dbReference>
<evidence type="ECO:0000256" key="7">
    <source>
        <dbReference type="PIRSR" id="PIRSR000216-1"/>
    </source>
</evidence>
<feature type="binding site" evidence="7">
    <location>
        <position position="89"/>
    </location>
    <ligand>
        <name>[2Fe-2S] cluster</name>
        <dbReference type="ChEBI" id="CHEBI:190135"/>
    </ligand>
</feature>
<reference evidence="8" key="1">
    <citation type="submission" date="2023-03" db="EMBL/GenBank/DDBJ databases">
        <authorList>
            <person name="Shen W."/>
            <person name="Cai J."/>
        </authorList>
    </citation>
    <scope>NUCLEOTIDE SEQUENCE</scope>
    <source>
        <strain evidence="8">P33-2</strain>
    </source>
</reference>
<name>A0A2N8PUS3_ENTAV</name>
<comment type="cofactor">
    <cofactor evidence="7">
        <name>[2Fe-2S] cluster</name>
        <dbReference type="ChEBI" id="CHEBI:190135"/>
    </cofactor>
    <text evidence="7">Binds 1 [2Fe-2S] cluster.</text>
</comment>
<dbReference type="PIRSF" id="PIRSF000216">
    <property type="entry name" value="NADH_DH_24kDa"/>
    <property type="match status" value="1"/>
</dbReference>
<dbReference type="AlphaFoldDB" id="A0A2N8PUS3"/>
<feature type="binding site" evidence="7">
    <location>
        <position position="94"/>
    </location>
    <ligand>
        <name>[2Fe-2S] cluster</name>
        <dbReference type="ChEBI" id="CHEBI:190135"/>
    </ligand>
</feature>
<dbReference type="PANTHER" id="PTHR43342:SF2">
    <property type="entry name" value="POTENTIAL NAD-REDUCING HYDROGENASE SUBUNIT"/>
    <property type="match status" value="1"/>
</dbReference>
<keyword evidence="5 7" id="KW-0411">Iron-sulfur</keyword>
<comment type="caution">
    <text evidence="8">The sequence shown here is derived from an EMBL/GenBank/DDBJ whole genome shotgun (WGS) entry which is preliminary data.</text>
</comment>
<dbReference type="Proteomes" id="UP001260773">
    <property type="component" value="Unassembled WGS sequence"/>
</dbReference>
<dbReference type="InterPro" id="IPR028431">
    <property type="entry name" value="NADP_DH_HndA-like"/>
</dbReference>
<keyword evidence="2 7" id="KW-0001">2Fe-2S</keyword>
<dbReference type="GO" id="GO:0046872">
    <property type="term" value="F:metal ion binding"/>
    <property type="evidence" value="ECO:0007669"/>
    <property type="project" value="UniProtKB-KW"/>
</dbReference>
<sequence>MSTKVAFDFIETESQYQEFQNCIEALKGQRGAQMPALQEAQRIYGYLPIEILKRLSKELEIPMEELYSTATFYAQFTFVPKGEYTISICMGTACYVKGAGDILDSYSSELKIEPGETTADRKFTLESCRCIGACGLAPVLTVNEEVYGRLSKKKADKVLVTYQKENN</sequence>
<dbReference type="Pfam" id="PF01257">
    <property type="entry name" value="2Fe-2S_thioredx"/>
    <property type="match status" value="1"/>
</dbReference>
<proteinExistence type="inferred from homology"/>
<evidence type="ECO:0000256" key="3">
    <source>
        <dbReference type="ARBA" id="ARBA00022723"/>
    </source>
</evidence>
<gene>
    <name evidence="8" type="ORF">P7D43_23310</name>
</gene>
<evidence type="ECO:0000256" key="6">
    <source>
        <dbReference type="ARBA" id="ARBA00034078"/>
    </source>
</evidence>
<feature type="binding site" evidence="7">
    <location>
        <position position="130"/>
    </location>
    <ligand>
        <name>[2Fe-2S] cluster</name>
        <dbReference type="ChEBI" id="CHEBI:190135"/>
    </ligand>
</feature>
<dbReference type="Gene3D" id="1.10.10.1590">
    <property type="entry name" value="NADH-quinone oxidoreductase subunit E"/>
    <property type="match status" value="1"/>
</dbReference>
<keyword evidence="4 7" id="KW-0408">Iron</keyword>
<dbReference type="InterPro" id="IPR036249">
    <property type="entry name" value="Thioredoxin-like_sf"/>
</dbReference>
<accession>A0A2N8PUS3</accession>
<dbReference type="GO" id="GO:0016491">
    <property type="term" value="F:oxidoreductase activity"/>
    <property type="evidence" value="ECO:0007669"/>
    <property type="project" value="InterPro"/>
</dbReference>
<dbReference type="PANTHER" id="PTHR43342">
    <property type="entry name" value="NADH-QUINONE OXIDOREDUCTASE, E SUBUNIT"/>
    <property type="match status" value="1"/>
</dbReference>
<dbReference type="SUPFAM" id="SSF52833">
    <property type="entry name" value="Thioredoxin-like"/>
    <property type="match status" value="1"/>
</dbReference>
<keyword evidence="3 7" id="KW-0479">Metal-binding</keyword>
<dbReference type="RefSeq" id="WP_102871059.1">
    <property type="nucleotide sequence ID" value="NZ_JAQDPO010000015.1"/>
</dbReference>
<organism evidence="8 9">
    <name type="scientific">Enterococcus avium</name>
    <name type="common">Streptococcus avium</name>
    <dbReference type="NCBI Taxonomy" id="33945"/>
    <lineage>
        <taxon>Bacteria</taxon>
        <taxon>Bacillati</taxon>
        <taxon>Bacillota</taxon>
        <taxon>Bacilli</taxon>
        <taxon>Lactobacillales</taxon>
        <taxon>Enterococcaceae</taxon>
        <taxon>Enterococcus</taxon>
    </lineage>
</organism>
<dbReference type="InterPro" id="IPR041921">
    <property type="entry name" value="NuoE_N"/>
</dbReference>
<evidence type="ECO:0000313" key="9">
    <source>
        <dbReference type="Proteomes" id="UP001260773"/>
    </source>
</evidence>
<protein>
    <submittedName>
        <fullName evidence="8">NAD(P)H-dependent oxidoreductase subunit E</fullName>
    </submittedName>
</protein>
<evidence type="ECO:0000256" key="1">
    <source>
        <dbReference type="ARBA" id="ARBA00010643"/>
    </source>
</evidence>
<evidence type="ECO:0000256" key="5">
    <source>
        <dbReference type="ARBA" id="ARBA00023014"/>
    </source>
</evidence>
<evidence type="ECO:0000256" key="2">
    <source>
        <dbReference type="ARBA" id="ARBA00022714"/>
    </source>
</evidence>
<dbReference type="CDD" id="cd03064">
    <property type="entry name" value="TRX_Fd_NuoE"/>
    <property type="match status" value="1"/>
</dbReference>
<evidence type="ECO:0000313" key="8">
    <source>
        <dbReference type="EMBL" id="MDT2405278.1"/>
    </source>
</evidence>
<feature type="binding site" evidence="7">
    <location>
        <position position="134"/>
    </location>
    <ligand>
        <name>[2Fe-2S] cluster</name>
        <dbReference type="ChEBI" id="CHEBI:190135"/>
    </ligand>
</feature>
<dbReference type="InterPro" id="IPR002023">
    <property type="entry name" value="NuoE-like"/>
</dbReference>
<comment type="cofactor">
    <cofactor evidence="6">
        <name>[2Fe-2S] cluster</name>
        <dbReference type="ChEBI" id="CHEBI:190135"/>
    </cofactor>
</comment>
<dbReference type="Gene3D" id="3.40.30.10">
    <property type="entry name" value="Glutaredoxin"/>
    <property type="match status" value="1"/>
</dbReference>
<dbReference type="GO" id="GO:0051537">
    <property type="term" value="F:2 iron, 2 sulfur cluster binding"/>
    <property type="evidence" value="ECO:0007669"/>
    <property type="project" value="UniProtKB-KW"/>
</dbReference>